<feature type="compositionally biased region" description="Acidic residues" evidence="14">
    <location>
        <begin position="1713"/>
        <end position="1723"/>
    </location>
</feature>
<accession>A0A1L0C365</accession>
<feature type="coiled-coil region" evidence="13">
    <location>
        <begin position="1740"/>
        <end position="1767"/>
    </location>
</feature>
<dbReference type="GO" id="GO:0043495">
    <property type="term" value="F:protein-membrane adaptor activity"/>
    <property type="evidence" value="ECO:0007669"/>
    <property type="project" value="TreeGrafter"/>
</dbReference>
<dbReference type="GO" id="GO:0006869">
    <property type="term" value="P:lipid transport"/>
    <property type="evidence" value="ECO:0007669"/>
    <property type="project" value="UniProtKB-KW"/>
</dbReference>
<organism evidence="15 16">
    <name type="scientific">Sungouiella intermedia</name>
    <dbReference type="NCBI Taxonomy" id="45354"/>
    <lineage>
        <taxon>Eukaryota</taxon>
        <taxon>Fungi</taxon>
        <taxon>Dikarya</taxon>
        <taxon>Ascomycota</taxon>
        <taxon>Saccharomycotina</taxon>
        <taxon>Pichiomycetes</taxon>
        <taxon>Metschnikowiaceae</taxon>
        <taxon>Sungouiella</taxon>
    </lineage>
</organism>
<evidence type="ECO:0000256" key="3">
    <source>
        <dbReference type="ARBA" id="ARBA00009714"/>
    </source>
</evidence>
<name>A0A1L0C365_9ASCO</name>
<evidence type="ECO:0000256" key="2">
    <source>
        <dbReference type="ARBA" id="ARBA00004623"/>
    </source>
</evidence>
<keyword evidence="5" id="KW-0813">Transport</keyword>
<keyword evidence="7" id="KW-0072">Autophagy</keyword>
<evidence type="ECO:0000256" key="11">
    <source>
        <dbReference type="ARBA" id="ARBA00024615"/>
    </source>
</evidence>
<feature type="region of interest" description="Disordered" evidence="14">
    <location>
        <begin position="362"/>
        <end position="387"/>
    </location>
</feature>
<evidence type="ECO:0000256" key="7">
    <source>
        <dbReference type="ARBA" id="ARBA00023006"/>
    </source>
</evidence>
<dbReference type="GO" id="GO:0005789">
    <property type="term" value="C:endoplasmic reticulum membrane"/>
    <property type="evidence" value="ECO:0007669"/>
    <property type="project" value="UniProtKB-SubCell"/>
</dbReference>
<evidence type="ECO:0000256" key="13">
    <source>
        <dbReference type="SAM" id="Coils"/>
    </source>
</evidence>
<evidence type="ECO:0000256" key="5">
    <source>
        <dbReference type="ARBA" id="ARBA00022448"/>
    </source>
</evidence>
<feature type="compositionally biased region" description="Basic and acidic residues" evidence="14">
    <location>
        <begin position="1200"/>
        <end position="1225"/>
    </location>
</feature>
<reference evidence="15 16" key="1">
    <citation type="submission" date="2016-10" db="EMBL/GenBank/DDBJ databases">
        <authorList>
            <person name="de Groot N.N."/>
        </authorList>
    </citation>
    <scope>NUCLEOTIDE SEQUENCE [LARGE SCALE GENOMIC DNA]</scope>
    <source>
        <strain evidence="15 16">PYCC 4715</strain>
    </source>
</reference>
<comment type="catalytic activity">
    <reaction evidence="11">
        <text>a 1,2-diacyl-sn-glycero-3-phosphoethanolamine(in) = a 1,2-diacyl-sn-glycero-3-phosphoethanolamine(out)</text>
        <dbReference type="Rhea" id="RHEA:38895"/>
        <dbReference type="ChEBI" id="CHEBI:64612"/>
    </reaction>
</comment>
<evidence type="ECO:0000256" key="14">
    <source>
        <dbReference type="SAM" id="MobiDB-lite"/>
    </source>
</evidence>
<dbReference type="GO" id="GO:0061723">
    <property type="term" value="P:glycophagy"/>
    <property type="evidence" value="ECO:0007669"/>
    <property type="project" value="TreeGrafter"/>
</dbReference>
<dbReference type="GO" id="GO:0000045">
    <property type="term" value="P:autophagosome assembly"/>
    <property type="evidence" value="ECO:0007669"/>
    <property type="project" value="TreeGrafter"/>
</dbReference>
<keyword evidence="6" id="KW-0256">Endoplasmic reticulum</keyword>
<dbReference type="EMBL" id="LT635769">
    <property type="protein sequence ID" value="SGZ58033.1"/>
    <property type="molecule type" value="Genomic_DNA"/>
</dbReference>
<evidence type="ECO:0000313" key="16">
    <source>
        <dbReference type="Proteomes" id="UP000182259"/>
    </source>
</evidence>
<feature type="region of interest" description="Disordered" evidence="14">
    <location>
        <begin position="1199"/>
        <end position="1258"/>
    </location>
</feature>
<proteinExistence type="inferred from homology"/>
<keyword evidence="9" id="KW-0472">Membrane</keyword>
<feature type="region of interest" description="Disordered" evidence="14">
    <location>
        <begin position="1697"/>
        <end position="1725"/>
    </location>
</feature>
<comment type="similarity">
    <text evidence="3">Belongs to the ATG2 family.</text>
</comment>
<dbReference type="GO" id="GO:0061709">
    <property type="term" value="P:reticulophagy"/>
    <property type="evidence" value="ECO:0007669"/>
    <property type="project" value="TreeGrafter"/>
</dbReference>
<dbReference type="PANTHER" id="PTHR13190:SF1">
    <property type="entry name" value="AUTOPHAGY-RELATED 2, ISOFORM A"/>
    <property type="match status" value="1"/>
</dbReference>
<keyword evidence="13" id="KW-0175">Coiled coil</keyword>
<dbReference type="GO" id="GO:0000422">
    <property type="term" value="P:autophagy of mitochondrion"/>
    <property type="evidence" value="ECO:0007669"/>
    <property type="project" value="TreeGrafter"/>
</dbReference>
<feature type="region of interest" description="Disordered" evidence="14">
    <location>
        <begin position="123"/>
        <end position="161"/>
    </location>
</feature>
<dbReference type="InterPro" id="IPR026849">
    <property type="entry name" value="ATG2"/>
</dbReference>
<dbReference type="GO" id="GO:0034727">
    <property type="term" value="P:piecemeal microautophagy of the nucleus"/>
    <property type="evidence" value="ECO:0007669"/>
    <property type="project" value="TreeGrafter"/>
</dbReference>
<comment type="catalytic activity">
    <reaction evidence="10">
        <text>a 1,2-diacyl-sn-glycero-3-phospho-L-serine(in) = a 1,2-diacyl-sn-glycero-3-phospho-L-serine(out)</text>
        <dbReference type="Rhea" id="RHEA:38663"/>
        <dbReference type="ChEBI" id="CHEBI:57262"/>
    </reaction>
</comment>
<keyword evidence="8" id="KW-0445">Lipid transport</keyword>
<dbReference type="GO" id="GO:0032266">
    <property type="term" value="F:phosphatidylinositol-3-phosphate binding"/>
    <property type="evidence" value="ECO:0007669"/>
    <property type="project" value="TreeGrafter"/>
</dbReference>
<evidence type="ECO:0000256" key="8">
    <source>
        <dbReference type="ARBA" id="ARBA00023055"/>
    </source>
</evidence>
<comment type="catalytic activity">
    <reaction evidence="12">
        <text>a 1,2-diacyl-sn-glycero-3-phosphocholine(in) = a 1,2-diacyl-sn-glycero-3-phosphocholine(out)</text>
        <dbReference type="Rhea" id="RHEA:38571"/>
        <dbReference type="ChEBI" id="CHEBI:57643"/>
    </reaction>
</comment>
<evidence type="ECO:0000256" key="9">
    <source>
        <dbReference type="ARBA" id="ARBA00023136"/>
    </source>
</evidence>
<feature type="compositionally biased region" description="Acidic residues" evidence="14">
    <location>
        <begin position="123"/>
        <end position="134"/>
    </location>
</feature>
<dbReference type="GO" id="GO:0034045">
    <property type="term" value="C:phagophore assembly site membrane"/>
    <property type="evidence" value="ECO:0007669"/>
    <property type="project" value="UniProtKB-SubCell"/>
</dbReference>
<evidence type="ECO:0000256" key="10">
    <source>
        <dbReference type="ARBA" id="ARBA00024479"/>
    </source>
</evidence>
<sequence length="1833" mass="204265">MSPQWIPQNIQKRLLLYILQQLQLFSAIDLPNLEEVSLNNILLKDISIDPEKVGKLPGCNLRLGKLRNVELNGGVSGVNFAISGVELVIAPSVDNLDDDLMQFLLAQSTANLASTVMFEQDGESAVDDDNDSDTSIESTALPKTTRSGSTSSTTSRRSSTIGGMMSRAAEIALLRLVVTVSDINIKFVSDPTDILIHIDTVLFNANNGLRFVEILGVKISTLKPRVNKGHCAETDVLDHVLSTNTSESEDDSDSDYVDESLMESMVLSPEEASSIYMSATSQSFNKGDLASAQSDEAVMAYIDHISLSFEGLSPVSDMKVDIGTINVAAVPLVPTASLACNCISKMLKLKIHQLRKQNAALRRHSKSSTKFPEYDQDDDNFEDDANEDTDPSIVAFSKLHVEAIVVSLTSALTSSGAFASTSDDVSIDLRNLNVKQKSTNLIYGGIEKFSIKKYTLGAESSVFEFENTKVLTATSDSSSSSGTPSTSASASLSKADVRFEFFRKTEEKQATSEITALLSKPAMLSLDSGSLQYLIHFASSLTTVYESLNGMLDNLKSVKDLNTMVNLSPASPNPGFEETNQFLLQTSSFNINVQLSPSTQLKAVVYPISFNKIQEQMSLQRIIILSIIDQVEEQIFTVPNIIMKLKPQEFRHYSYRSSTSTPRELTLQCSNTLSCGTIKGSMEFSTLINIKQAFMEFSQEFLNYSNLVNALDTALSKPLEKISSFGSAGSYASSIYSNQTRFRRMKGSQTPSVTFGELLRPSVASFRLFIRQINFSVKNLFEHFGDMDFEIDHFELSQQAGNTHGFVKSVRALRRLKAGGLTQPFLTGFTNSPSTTPMAFFVLVSNEKNSSMDFVLRRFCVEYYANWIELLKRDVTKGHNAEEIVQVTTPANPPTSTKRSDIHVSFNDFVVGMNPYRLNSKLSLAVSRGNMDFTSGKEQFYIKSSFRELSLFLIDDKNNIKNAPENYSQSTPQSILTSMGHVMIGHINSSHLGVTVNTDVGEIKRRNQRLGIRGDLSLVDVKINSDEHQIELCADSAHTLGQTVNDLKAPAVFMSEDKFRVKVEEGFKLPNEILEEIQALRKGDSKNFAANHQTSSARLTKPAKDSEDFFIVDDYYNDIPGPDVNIELGVSKLSLDSSSNSNIDSSSILVVEDHFSEKSSKSEINIYPFSFNINLSKTKIYLYDGFDWKQTRKTLRKAVKKLEGKAKQASERKKNKQQTKEEDTLPKTTSELLKGSPPISEHVEPQFSTSVVEDDEDDDAEPFEAISENLFQSINLSLPEGTSPSELVAHINSQVQFDQINTQQDGEIKVNVEKHYKDLRLNRSNIHKVLVDLKNIEINLTNFTSNDPRVDKVTEKQEFEKVNNIDVRLDSITIFDNVPTSTWNKILTYMSILGEREIGTSMLKFSLMNVRPDPTLAYTEALINVSILPVRLYIDQDTLEFITRFFEFRDTRFQLPADEMVYIQKLVVAPLKLKFDYKPKKIDYSGLRSGNHAEFVNFFILDGSDITLREAIVYGVPGFPKLGQALGNVYAPYIQKYQLAGLLAGLSPVRSIVNIGGGVKDLVTVPLKEYKKDGRLMRSLQKGTKSFAKTTTYELLKLGVKLASGTQVMLENLEEYFGGEGLTARKPRKEMKMNVRDLKHRSGAKKNGILESSLLLKNSVQIDRDPYTSQKLYSALDEVNEEDLEFDELQPSILVFDESSKSGTPDVHRSKDEEEDQDEEDGEYTEKMVSLYSNQPANVKEGLKSAYKSLEKNIKTTKKKLIGLRNDLQDAENFQELLATIAKSSPVIVIRPMIGTTEAVMKTLMGLGNGIDSRYMTENQDKYRSDRSSHGED</sequence>
<evidence type="ECO:0000256" key="1">
    <source>
        <dbReference type="ARBA" id="ARBA00004406"/>
    </source>
</evidence>
<feature type="compositionally biased region" description="Acidic residues" evidence="14">
    <location>
        <begin position="374"/>
        <end position="387"/>
    </location>
</feature>
<dbReference type="Proteomes" id="UP000182259">
    <property type="component" value="Chromosome VI"/>
</dbReference>
<protein>
    <recommendedName>
        <fullName evidence="4">Autophagy-related protein 2</fullName>
    </recommendedName>
</protein>
<evidence type="ECO:0000313" key="15">
    <source>
        <dbReference type="EMBL" id="SGZ58033.1"/>
    </source>
</evidence>
<evidence type="ECO:0000256" key="12">
    <source>
        <dbReference type="ARBA" id="ARBA00024631"/>
    </source>
</evidence>
<dbReference type="GO" id="GO:0061908">
    <property type="term" value="C:phagophore"/>
    <property type="evidence" value="ECO:0007669"/>
    <property type="project" value="TreeGrafter"/>
</dbReference>
<gene>
    <name evidence="15" type="ORF">SAMEA4029009_CIC11G00000002856</name>
</gene>
<evidence type="ECO:0000256" key="4">
    <source>
        <dbReference type="ARBA" id="ARBA00018070"/>
    </source>
</evidence>
<comment type="subcellular location">
    <subcellularLocation>
        <location evidence="1">Endoplasmic reticulum membrane</location>
        <topology evidence="1">Peripheral membrane protein</topology>
    </subcellularLocation>
    <subcellularLocation>
        <location evidence="2">Preautophagosomal structure membrane</location>
        <topology evidence="2">Peripheral membrane protein</topology>
    </subcellularLocation>
</comment>
<feature type="compositionally biased region" description="Low complexity" evidence="14">
    <location>
        <begin position="144"/>
        <end position="160"/>
    </location>
</feature>
<dbReference type="PANTHER" id="PTHR13190">
    <property type="entry name" value="AUTOPHAGY-RELATED 2, ISOFORM A"/>
    <property type="match status" value="1"/>
</dbReference>
<dbReference type="Pfam" id="PF13329">
    <property type="entry name" value="ATG2_CAD"/>
    <property type="match status" value="1"/>
</dbReference>
<evidence type="ECO:0000256" key="6">
    <source>
        <dbReference type="ARBA" id="ARBA00022824"/>
    </source>
</evidence>